<sequence length="583" mass="64208">MVLVNGQYLLSGTISSGGFGTVFYAHDQKSHRRVAVKLVLAGTPSDYELIKNEIMTISQRLSGLRFVPRFYTAYQEGSEVYLVMEYIEGKTLDQVRTLPWTPESVDRFLSVMLDQLQKCHEHQVIHRDLKPRNIIRNNAGDYILIDFGIAKMDNVTRTIAKGVGTPDYAPPEQLQSYTTSAQSDLYSLGVIAYELLVGQSPPNAYARLSGTALTPPSSHLANVPPRLEKTIMALLQLRAADRPASAAQALLILRDPPPLIKRASGKPMTPAEMLASLAGLAVFIFMCLIIFGIANRPDTPPPPALIPVVKLPSGRLVFASDREGGYDLFLADAGGGPPWNLTRSPQDELAPVFAPAKNYLVYLFKHRDAYGIARLDLATMERRELMPPRPDWNYGTPMPSPDGQRIAYNAGPLENLDLYVMDANGSNARVLAASPGQDYHPAWLPDGTALVYVVQEQTSSALMLLPLDTNRAPVEIYRTEGRLNAPAVSPDGRMIAFAERRDNGESSIYRMSVQGGPAERVTNGLGNAATPSWSSDGQRLMFSAARETSDERLSKIYLIDRDGSNLQQIFADRGNDIYPYWVP</sequence>
<keyword evidence="4 8" id="KW-0418">Kinase</keyword>
<evidence type="ECO:0000313" key="9">
    <source>
        <dbReference type="Proteomes" id="UP001193081"/>
    </source>
</evidence>
<dbReference type="PROSITE" id="PS50011">
    <property type="entry name" value="PROTEIN_KINASE_DOM"/>
    <property type="match status" value="1"/>
</dbReference>
<keyword evidence="5" id="KW-0067">ATP-binding</keyword>
<dbReference type="Pfam" id="PF00069">
    <property type="entry name" value="Pkinase"/>
    <property type="match status" value="1"/>
</dbReference>
<evidence type="ECO:0000256" key="4">
    <source>
        <dbReference type="ARBA" id="ARBA00022777"/>
    </source>
</evidence>
<evidence type="ECO:0000256" key="2">
    <source>
        <dbReference type="ARBA" id="ARBA00022679"/>
    </source>
</evidence>
<accession>A0ABS4DFP1</accession>
<dbReference type="SUPFAM" id="SSF69304">
    <property type="entry name" value="Tricorn protease N-terminal domain"/>
    <property type="match status" value="1"/>
</dbReference>
<dbReference type="Gene3D" id="1.10.510.10">
    <property type="entry name" value="Transferase(Phosphotransferase) domain 1"/>
    <property type="match status" value="1"/>
</dbReference>
<gene>
    <name evidence="8" type="ORF">EYB53_021245</name>
</gene>
<evidence type="ECO:0000256" key="1">
    <source>
        <dbReference type="ARBA" id="ARBA00012513"/>
    </source>
</evidence>
<organism evidence="8 9">
    <name type="scientific">Candidatus Chloroploca mongolica</name>
    <dbReference type="NCBI Taxonomy" id="2528176"/>
    <lineage>
        <taxon>Bacteria</taxon>
        <taxon>Bacillati</taxon>
        <taxon>Chloroflexota</taxon>
        <taxon>Chloroflexia</taxon>
        <taxon>Chloroflexales</taxon>
        <taxon>Chloroflexineae</taxon>
        <taxon>Oscillochloridaceae</taxon>
        <taxon>Candidatus Chloroploca</taxon>
    </lineage>
</organism>
<dbReference type="PANTHER" id="PTHR43671">
    <property type="entry name" value="SERINE/THREONINE-PROTEIN KINASE NEK"/>
    <property type="match status" value="1"/>
</dbReference>
<evidence type="ECO:0000259" key="7">
    <source>
        <dbReference type="PROSITE" id="PS50011"/>
    </source>
</evidence>
<dbReference type="CDD" id="cd14014">
    <property type="entry name" value="STKc_PknB_like"/>
    <property type="match status" value="1"/>
</dbReference>
<proteinExistence type="predicted"/>
<keyword evidence="6" id="KW-0472">Membrane</keyword>
<dbReference type="InterPro" id="IPR011009">
    <property type="entry name" value="Kinase-like_dom_sf"/>
</dbReference>
<keyword evidence="6" id="KW-1133">Transmembrane helix</keyword>
<evidence type="ECO:0000256" key="6">
    <source>
        <dbReference type="SAM" id="Phobius"/>
    </source>
</evidence>
<keyword evidence="6" id="KW-0812">Transmembrane</keyword>
<dbReference type="Pfam" id="PF07676">
    <property type="entry name" value="PD40"/>
    <property type="match status" value="5"/>
</dbReference>
<dbReference type="InterPro" id="IPR050660">
    <property type="entry name" value="NEK_Ser/Thr_kinase"/>
</dbReference>
<feature type="transmembrane region" description="Helical" evidence="6">
    <location>
        <begin position="274"/>
        <end position="294"/>
    </location>
</feature>
<keyword evidence="9" id="KW-1185">Reference proteome</keyword>
<feature type="transmembrane region" description="Helical" evidence="6">
    <location>
        <begin position="6"/>
        <end position="25"/>
    </location>
</feature>
<dbReference type="EMBL" id="SIJK02000061">
    <property type="protein sequence ID" value="MBP1468250.1"/>
    <property type="molecule type" value="Genomic_DNA"/>
</dbReference>
<dbReference type="Gene3D" id="2.120.10.30">
    <property type="entry name" value="TolB, C-terminal domain"/>
    <property type="match status" value="2"/>
</dbReference>
<comment type="caution">
    <text evidence="8">The sequence shown here is derived from an EMBL/GenBank/DDBJ whole genome shotgun (WGS) entry which is preliminary data.</text>
</comment>
<dbReference type="GO" id="GO:0016301">
    <property type="term" value="F:kinase activity"/>
    <property type="evidence" value="ECO:0007669"/>
    <property type="project" value="UniProtKB-KW"/>
</dbReference>
<dbReference type="RefSeq" id="WP_167857531.1">
    <property type="nucleotide sequence ID" value="NZ_SIJK02000061.1"/>
</dbReference>
<keyword evidence="3" id="KW-0547">Nucleotide-binding</keyword>
<protein>
    <recommendedName>
        <fullName evidence="1">non-specific serine/threonine protein kinase</fullName>
        <ecNumber evidence="1">2.7.11.1</ecNumber>
    </recommendedName>
</protein>
<dbReference type="InterPro" id="IPR011659">
    <property type="entry name" value="WD40"/>
</dbReference>
<evidence type="ECO:0000256" key="5">
    <source>
        <dbReference type="ARBA" id="ARBA00022840"/>
    </source>
</evidence>
<dbReference type="PANTHER" id="PTHR43671:SF13">
    <property type="entry name" value="SERINE_THREONINE-PROTEIN KINASE NEK2"/>
    <property type="match status" value="1"/>
</dbReference>
<dbReference type="EC" id="2.7.11.1" evidence="1"/>
<dbReference type="Proteomes" id="UP001193081">
    <property type="component" value="Unassembled WGS sequence"/>
</dbReference>
<dbReference type="SUPFAM" id="SSF56112">
    <property type="entry name" value="Protein kinase-like (PK-like)"/>
    <property type="match status" value="1"/>
</dbReference>
<keyword evidence="2" id="KW-0808">Transferase</keyword>
<dbReference type="SMART" id="SM00220">
    <property type="entry name" value="S_TKc"/>
    <property type="match status" value="1"/>
</dbReference>
<feature type="domain" description="Protein kinase" evidence="7">
    <location>
        <begin position="8"/>
        <end position="260"/>
    </location>
</feature>
<name>A0ABS4DFP1_9CHLR</name>
<evidence type="ECO:0000256" key="3">
    <source>
        <dbReference type="ARBA" id="ARBA00022741"/>
    </source>
</evidence>
<dbReference type="InterPro" id="IPR000719">
    <property type="entry name" value="Prot_kinase_dom"/>
</dbReference>
<dbReference type="InterPro" id="IPR011042">
    <property type="entry name" value="6-blade_b-propeller_TolB-like"/>
</dbReference>
<reference evidence="8 9" key="1">
    <citation type="submission" date="2021-03" db="EMBL/GenBank/DDBJ databases">
        <authorList>
            <person name="Grouzdev D.S."/>
        </authorList>
    </citation>
    <scope>NUCLEOTIDE SEQUENCE [LARGE SCALE GENOMIC DNA]</scope>
    <source>
        <strain evidence="8 9">M50-1</strain>
    </source>
</reference>
<evidence type="ECO:0000313" key="8">
    <source>
        <dbReference type="EMBL" id="MBP1468250.1"/>
    </source>
</evidence>